<dbReference type="GO" id="GO:0048029">
    <property type="term" value="F:monosaccharide binding"/>
    <property type="evidence" value="ECO:0007669"/>
    <property type="project" value="TreeGrafter"/>
</dbReference>
<feature type="binding site" evidence="10">
    <location>
        <position position="16"/>
    </location>
    <ligand>
        <name>ATP</name>
        <dbReference type="ChEBI" id="CHEBI:30616"/>
    </ligand>
</feature>
<dbReference type="EMBL" id="CP002903">
    <property type="protein sequence ID" value="AEJ60316.1"/>
    <property type="molecule type" value="Genomic_DNA"/>
</dbReference>
<dbReference type="GO" id="GO:0046872">
    <property type="term" value="F:metal ion binding"/>
    <property type="evidence" value="ECO:0007669"/>
    <property type="project" value="UniProtKB-KW"/>
</dbReference>
<accession>G0GBF7</accession>
<dbReference type="SUPFAM" id="SSF53784">
    <property type="entry name" value="Phosphofructokinase"/>
    <property type="match status" value="1"/>
</dbReference>
<dbReference type="OrthoDB" id="9802503at2"/>
<dbReference type="UniPathway" id="UPA00109">
    <property type="reaction ID" value="UER00182"/>
</dbReference>
<feature type="binding site" description="in other chain" evidence="10">
    <location>
        <position position="238"/>
    </location>
    <ligand>
        <name>substrate</name>
        <note>ligand shared between dimeric partners</note>
    </ligand>
</feature>
<evidence type="ECO:0000256" key="1">
    <source>
        <dbReference type="ARBA" id="ARBA00001946"/>
    </source>
</evidence>
<feature type="binding site" description="in other chain" evidence="10">
    <location>
        <begin position="185"/>
        <end position="187"/>
    </location>
    <ligand>
        <name>substrate</name>
        <note>ligand shared between dimeric partners</note>
    </ligand>
</feature>
<comment type="function">
    <text evidence="10">Catalyzes the phosphorylation of D-fructose 6-phosphate to fructose 1,6-bisphosphate by ATP, the first committing step of glycolysis.</text>
</comment>
<evidence type="ECO:0000256" key="9">
    <source>
        <dbReference type="ARBA" id="ARBA00023152"/>
    </source>
</evidence>
<dbReference type="Gene3D" id="3.40.50.450">
    <property type="match status" value="1"/>
</dbReference>
<dbReference type="Pfam" id="PF00365">
    <property type="entry name" value="PFK"/>
    <property type="match status" value="1"/>
</dbReference>
<evidence type="ECO:0000256" key="10">
    <source>
        <dbReference type="HAMAP-Rule" id="MF_01976"/>
    </source>
</evidence>
<evidence type="ECO:0000256" key="11">
    <source>
        <dbReference type="SAM" id="MobiDB-lite"/>
    </source>
</evidence>
<feature type="binding site" evidence="10">
    <location>
        <position position="178"/>
    </location>
    <ligand>
        <name>substrate</name>
        <note>ligand shared between dimeric partners</note>
    </ligand>
</feature>
<keyword evidence="9 10" id="KW-0324">Glycolysis</keyword>
<keyword evidence="5 10" id="KW-0808">Transferase</keyword>
<dbReference type="GO" id="GO:0005524">
    <property type="term" value="F:ATP binding"/>
    <property type="evidence" value="ECO:0007669"/>
    <property type="project" value="UniProtKB-KW"/>
</dbReference>
<feature type="site" description="Important for substrate specificity; cannot use PPi as phosphoryl donor" evidence="10">
    <location>
        <position position="120"/>
    </location>
</feature>
<dbReference type="Proteomes" id="UP000007254">
    <property type="component" value="Chromosome"/>
</dbReference>
<dbReference type="PIRSF" id="PIRSF000532">
    <property type="entry name" value="ATP_PFK_prok"/>
    <property type="match status" value="1"/>
</dbReference>
<feature type="active site" description="Proton acceptor" evidence="10">
    <location>
        <position position="143"/>
    </location>
</feature>
<keyword evidence="7 10" id="KW-0418">Kinase</keyword>
<dbReference type="HAMAP" id="MF_01976">
    <property type="entry name" value="Phosphofructokinase_III"/>
    <property type="match status" value="1"/>
</dbReference>
<dbReference type="PANTHER" id="PTHR13697">
    <property type="entry name" value="PHOSPHOFRUCTOKINASE"/>
    <property type="match status" value="1"/>
</dbReference>
<evidence type="ECO:0000256" key="5">
    <source>
        <dbReference type="ARBA" id="ARBA00022679"/>
    </source>
</evidence>
<dbReference type="InterPro" id="IPR035966">
    <property type="entry name" value="PKF_sf"/>
</dbReference>
<dbReference type="GO" id="GO:0061621">
    <property type="term" value="P:canonical glycolysis"/>
    <property type="evidence" value="ECO:0007669"/>
    <property type="project" value="TreeGrafter"/>
</dbReference>
<evidence type="ECO:0000256" key="6">
    <source>
        <dbReference type="ARBA" id="ARBA00022723"/>
    </source>
</evidence>
<feature type="compositionally biased region" description="Basic and acidic residues" evidence="11">
    <location>
        <begin position="77"/>
        <end position="94"/>
    </location>
</feature>
<comment type="caution">
    <text evidence="10">Lacks conserved residue(s) required for the propagation of feature annotation.</text>
</comment>
<dbReference type="AlphaFoldDB" id="G0GBF7"/>
<dbReference type="InterPro" id="IPR012829">
    <property type="entry name" value="Phosphofructokinase_III"/>
</dbReference>
<feature type="binding site" description="in other chain" evidence="10">
    <location>
        <begin position="141"/>
        <end position="143"/>
    </location>
    <ligand>
        <name>substrate</name>
        <note>ligand shared between dimeric partners</note>
    </ligand>
</feature>
<dbReference type="HOGENOM" id="CLU_020655_0_0_12"/>
<dbReference type="GO" id="GO:0030388">
    <property type="term" value="P:fructose 1,6-bisphosphate metabolic process"/>
    <property type="evidence" value="ECO:0007669"/>
    <property type="project" value="TreeGrafter"/>
</dbReference>
<dbReference type="PANTHER" id="PTHR13697:SF52">
    <property type="entry name" value="ATP-DEPENDENT 6-PHOSPHOFRUCTOKINASE 3"/>
    <property type="match status" value="1"/>
</dbReference>
<dbReference type="EC" id="2.7.1.11" evidence="10"/>
<comment type="pathway">
    <text evidence="3 10">Carbohydrate degradation; glycolysis; D-glyceraldehyde 3-phosphate and glycerone phosphate from D-glucose: step 3/4.</text>
</comment>
<protein>
    <recommendedName>
        <fullName evidence="10">ATP-dependent 6-phosphofructokinase</fullName>
        <shortName evidence="10">ATP-PFK</shortName>
        <shortName evidence="10">Phosphofructokinase</shortName>
        <ecNumber evidence="10">2.7.1.11</ecNumber>
    </recommendedName>
    <alternativeName>
        <fullName evidence="10">Phosphohexokinase</fullName>
    </alternativeName>
</protein>
<evidence type="ECO:0000256" key="3">
    <source>
        <dbReference type="ARBA" id="ARBA00004679"/>
    </source>
</evidence>
<dbReference type="PRINTS" id="PR00476">
    <property type="entry name" value="PHFRCTKINASE"/>
</dbReference>
<keyword evidence="6 10" id="KW-0479">Metal-binding</keyword>
<keyword evidence="14" id="KW-1185">Reference proteome</keyword>
<feature type="binding site" description="in other chain" evidence="10">
    <location>
        <begin position="288"/>
        <end position="291"/>
    </location>
    <ligand>
        <name>substrate</name>
        <note>ligand shared between dimeric partners</note>
    </ligand>
</feature>
<dbReference type="GO" id="GO:0016208">
    <property type="term" value="F:AMP binding"/>
    <property type="evidence" value="ECO:0007669"/>
    <property type="project" value="TreeGrafter"/>
</dbReference>
<organism evidence="13 14">
    <name type="scientific">Winmispira thermophila (strain ATCC 700085 / DSM 6578 / Z-1203)</name>
    <name type="common">Spirochaeta thermophila</name>
    <dbReference type="NCBI Taxonomy" id="869211"/>
    <lineage>
        <taxon>Bacteria</taxon>
        <taxon>Pseudomonadati</taxon>
        <taxon>Spirochaetota</taxon>
        <taxon>Spirochaetia</taxon>
        <taxon>Winmispirales</taxon>
        <taxon>Winmispiraceae</taxon>
        <taxon>Winmispira</taxon>
    </lineage>
</organism>
<evidence type="ECO:0000256" key="4">
    <source>
        <dbReference type="ARBA" id="ARBA00022490"/>
    </source>
</evidence>
<proteinExistence type="inferred from homology"/>
<sequence>MKRPATRTFGILTSGGDCPGLNAAIRGVTKAAYWRYGMSIIGISHGYRGLIEGDARLLHPRDFDGILTRGGTILGTSREKPFKPDPGEKDSEAGSRKVEAIIENYHKLHLDCLVVLGGNGTHKTAHLLQQAGLNVIGLPKTIDNDIWGTDVTFGFHSAVDIATEAIDRLHSTAHAHNRVMVIEVMGHKAGWLALYAGIAGGGDIILIPEIPYDLAHIVHHLQTRQQRGKEFSIVVVAEGALSREESLMSKEERKKRRKKNRFPTKGYEVAHLIQEATGMETRVTVLGYLQRGGTPSPYDRLLATRFGTAAAELLYRGDYGKMVALRDGEVVAIPLGEVAEKLKTVPPDHPLIDTARAVGTCFGDGV</sequence>
<dbReference type="STRING" id="869211.Spith_0029"/>
<keyword evidence="8 10" id="KW-0460">Magnesium</keyword>
<dbReference type="GO" id="GO:0070095">
    <property type="term" value="F:fructose-6-phosphate binding"/>
    <property type="evidence" value="ECO:0007669"/>
    <property type="project" value="TreeGrafter"/>
</dbReference>
<evidence type="ECO:0000256" key="8">
    <source>
        <dbReference type="ARBA" id="ARBA00022842"/>
    </source>
</evidence>
<dbReference type="InterPro" id="IPR012003">
    <property type="entry name" value="ATP_PFK_prok-type"/>
</dbReference>
<comment type="subcellular location">
    <subcellularLocation>
        <location evidence="2 10">Cytoplasm</location>
    </subcellularLocation>
</comment>
<feature type="binding site" evidence="10">
    <location>
        <position position="282"/>
    </location>
    <ligand>
        <name>substrate</name>
        <note>ligand shared between dimeric partners</note>
    </ligand>
</feature>
<comment type="catalytic activity">
    <reaction evidence="10">
        <text>beta-D-fructose 6-phosphate + ATP = beta-D-fructose 1,6-bisphosphate + ADP + H(+)</text>
        <dbReference type="Rhea" id="RHEA:16109"/>
        <dbReference type="ChEBI" id="CHEBI:15378"/>
        <dbReference type="ChEBI" id="CHEBI:30616"/>
        <dbReference type="ChEBI" id="CHEBI:32966"/>
        <dbReference type="ChEBI" id="CHEBI:57634"/>
        <dbReference type="ChEBI" id="CHEBI:456216"/>
        <dbReference type="EC" id="2.7.1.11"/>
    </reaction>
</comment>
<comment type="similarity">
    <text evidence="10">Belongs to the phosphofructokinase type A (PFKA) family. Mixed-substrate PFK group III subfamily.</text>
</comment>
<feature type="binding site" evidence="10">
    <location>
        <begin position="78"/>
        <end position="79"/>
    </location>
    <ligand>
        <name>ATP</name>
        <dbReference type="ChEBI" id="CHEBI:30616"/>
    </ligand>
</feature>
<keyword evidence="10" id="KW-0067">ATP-binding</keyword>
<comment type="cofactor">
    <cofactor evidence="1 10">
        <name>Mg(2+)</name>
        <dbReference type="ChEBI" id="CHEBI:18420"/>
    </cofactor>
</comment>
<dbReference type="RefSeq" id="WP_014623723.1">
    <property type="nucleotide sequence ID" value="NC_017583.1"/>
</dbReference>
<evidence type="ECO:0000259" key="12">
    <source>
        <dbReference type="Pfam" id="PF00365"/>
    </source>
</evidence>
<name>G0GBF7_WINT7</name>
<dbReference type="Gene3D" id="3.40.50.460">
    <property type="entry name" value="Phosphofructokinase domain"/>
    <property type="match status" value="1"/>
</dbReference>
<evidence type="ECO:0000313" key="13">
    <source>
        <dbReference type="EMBL" id="AEJ60316.1"/>
    </source>
</evidence>
<comment type="subunit">
    <text evidence="10">Homodimer or homotetramer.</text>
</comment>
<evidence type="ECO:0000256" key="2">
    <source>
        <dbReference type="ARBA" id="ARBA00004496"/>
    </source>
</evidence>
<keyword evidence="10" id="KW-0547">Nucleotide-binding</keyword>
<feature type="domain" description="Phosphofructokinase" evidence="12">
    <location>
        <begin position="9"/>
        <end position="314"/>
    </location>
</feature>
<dbReference type="FunFam" id="3.40.50.460:FF:000002">
    <property type="entry name" value="ATP-dependent 6-phosphofructokinase"/>
    <property type="match status" value="1"/>
</dbReference>
<keyword evidence="4 10" id="KW-0963">Cytoplasm</keyword>
<dbReference type="GO" id="GO:0047334">
    <property type="term" value="F:diphosphate-fructose-6-phosphate 1-phosphotransferase activity"/>
    <property type="evidence" value="ECO:0007669"/>
    <property type="project" value="InterPro"/>
</dbReference>
<feature type="region of interest" description="Disordered" evidence="11">
    <location>
        <begin position="74"/>
        <end position="94"/>
    </location>
</feature>
<dbReference type="GO" id="GO:0042802">
    <property type="term" value="F:identical protein binding"/>
    <property type="evidence" value="ECO:0007669"/>
    <property type="project" value="TreeGrafter"/>
</dbReference>
<dbReference type="InterPro" id="IPR000023">
    <property type="entry name" value="Phosphofructokinase_dom"/>
</dbReference>
<reference evidence="13 14" key="1">
    <citation type="submission" date="2011-06" db="EMBL/GenBank/DDBJ databases">
        <title>The complete genome of Spirochaeta thermophila DSM 6578.</title>
        <authorList>
            <consortium name="US DOE Joint Genome Institute (JGI-PGF)"/>
            <person name="Lucas S."/>
            <person name="Lapidus A."/>
            <person name="Bruce D."/>
            <person name="Goodwin L."/>
            <person name="Pitluck S."/>
            <person name="Peters L."/>
            <person name="Kyrpides N."/>
            <person name="Mavromatis K."/>
            <person name="Ivanova N."/>
            <person name="Mikailova N."/>
            <person name="Pagani I."/>
            <person name="Chertkov O."/>
            <person name="Detter J.C."/>
            <person name="Tapia R."/>
            <person name="Han C."/>
            <person name="Land M."/>
            <person name="Hauser L."/>
            <person name="Markowitz V."/>
            <person name="Cheng J.-F."/>
            <person name="Hugenholtz P."/>
            <person name="Woyke T."/>
            <person name="Wu D."/>
            <person name="Spring S."/>
            <person name="Merkhoffer B."/>
            <person name="Schneider S."/>
            <person name="Klenk H.-P."/>
            <person name="Eisen J.A."/>
        </authorList>
    </citation>
    <scope>NUCLEOTIDE SEQUENCE [LARGE SCALE GENOMIC DNA]</scope>
    <source>
        <strain evidence="14">ATCC 700085 / DSM 6578 / Z-1203</strain>
    </source>
</reference>
<dbReference type="GO" id="GO:0006002">
    <property type="term" value="P:fructose 6-phosphate metabolic process"/>
    <property type="evidence" value="ECO:0007669"/>
    <property type="project" value="InterPro"/>
</dbReference>
<evidence type="ECO:0000313" key="14">
    <source>
        <dbReference type="Proteomes" id="UP000007254"/>
    </source>
</evidence>
<dbReference type="GO" id="GO:0005945">
    <property type="term" value="C:6-phosphofructokinase complex"/>
    <property type="evidence" value="ECO:0007669"/>
    <property type="project" value="TreeGrafter"/>
</dbReference>
<gene>
    <name evidence="10" type="primary">pfkA</name>
    <name evidence="13" type="ordered locus">Spith_0029</name>
</gene>
<dbReference type="KEGG" id="stq:Spith_0029"/>
<dbReference type="NCBIfam" id="NF002872">
    <property type="entry name" value="PRK03202.1"/>
    <property type="match status" value="1"/>
</dbReference>
<evidence type="ECO:0000256" key="7">
    <source>
        <dbReference type="ARBA" id="ARBA00022777"/>
    </source>
</evidence>
<dbReference type="GO" id="GO:0003872">
    <property type="term" value="F:6-phosphofructokinase activity"/>
    <property type="evidence" value="ECO:0007669"/>
    <property type="project" value="UniProtKB-UniRule"/>
</dbReference>
<dbReference type="InterPro" id="IPR022953">
    <property type="entry name" value="ATP_PFK"/>
</dbReference>
<feature type="binding site" evidence="10">
    <location>
        <begin position="118"/>
        <end position="121"/>
    </location>
    <ligand>
        <name>ATP</name>
        <dbReference type="ChEBI" id="CHEBI:30616"/>
    </ligand>
</feature>
<feature type="binding site" evidence="10">
    <location>
        <position position="119"/>
    </location>
    <ligand>
        <name>Mg(2+)</name>
        <dbReference type="ChEBI" id="CHEBI:18420"/>
        <note>catalytic</note>
    </ligand>
</feature>